<dbReference type="EMBL" id="BMQB01000001">
    <property type="protein sequence ID" value="GGJ78637.1"/>
    <property type="molecule type" value="Genomic_DNA"/>
</dbReference>
<protein>
    <submittedName>
        <fullName evidence="3">Uncharacterized protein</fullName>
    </submittedName>
</protein>
<comment type="caution">
    <text evidence="3">The sequence shown here is derived from an EMBL/GenBank/DDBJ whole genome shotgun (WGS) entry which is preliminary data.</text>
</comment>
<feature type="compositionally biased region" description="Basic and acidic residues" evidence="1">
    <location>
        <begin position="110"/>
        <end position="122"/>
    </location>
</feature>
<keyword evidence="4" id="KW-1185">Reference proteome</keyword>
<dbReference type="Proteomes" id="UP000649739">
    <property type="component" value="Unassembled WGS sequence"/>
</dbReference>
<name>A0A8J3B7H3_9ACTN</name>
<evidence type="ECO:0000256" key="1">
    <source>
        <dbReference type="SAM" id="MobiDB-lite"/>
    </source>
</evidence>
<reference evidence="3" key="1">
    <citation type="journal article" date="2014" name="Int. J. Syst. Evol. Microbiol.">
        <title>Complete genome sequence of Corynebacterium casei LMG S-19264T (=DSM 44701T), isolated from a smear-ripened cheese.</title>
        <authorList>
            <consortium name="US DOE Joint Genome Institute (JGI-PGF)"/>
            <person name="Walter F."/>
            <person name="Albersmeier A."/>
            <person name="Kalinowski J."/>
            <person name="Ruckert C."/>
        </authorList>
    </citation>
    <scope>NUCLEOTIDE SEQUENCE</scope>
    <source>
        <strain evidence="3">JCM 3090</strain>
    </source>
</reference>
<dbReference type="PROSITE" id="PS51318">
    <property type="entry name" value="TAT"/>
    <property type="match status" value="1"/>
</dbReference>
<proteinExistence type="predicted"/>
<feature type="chain" id="PRO_5039289855" evidence="2">
    <location>
        <begin position="27"/>
        <end position="122"/>
    </location>
</feature>
<organism evidence="3 4">
    <name type="scientific">Pilimelia anulata</name>
    <dbReference type="NCBI Taxonomy" id="53371"/>
    <lineage>
        <taxon>Bacteria</taxon>
        <taxon>Bacillati</taxon>
        <taxon>Actinomycetota</taxon>
        <taxon>Actinomycetes</taxon>
        <taxon>Micromonosporales</taxon>
        <taxon>Micromonosporaceae</taxon>
        <taxon>Pilimelia</taxon>
    </lineage>
</organism>
<dbReference type="AlphaFoldDB" id="A0A8J3B7H3"/>
<keyword evidence="2" id="KW-0732">Signal</keyword>
<dbReference type="InterPro" id="IPR006311">
    <property type="entry name" value="TAT_signal"/>
</dbReference>
<accession>A0A8J3B7H3</accession>
<sequence length="122" mass="12254">MTTITRCLALAAGLLAAGVLAAPAVAAPAAEPAPAAVVAALGQYTGTGTAADPYEALDLAVEDAATQAEEAGEDLETCEVVDYDVQPDEEGQFTGTVVVECGGDDGDGDGEGRPLRETFARR</sequence>
<evidence type="ECO:0000313" key="4">
    <source>
        <dbReference type="Proteomes" id="UP000649739"/>
    </source>
</evidence>
<feature type="region of interest" description="Disordered" evidence="1">
    <location>
        <begin position="102"/>
        <end position="122"/>
    </location>
</feature>
<evidence type="ECO:0000313" key="3">
    <source>
        <dbReference type="EMBL" id="GGJ78637.1"/>
    </source>
</evidence>
<dbReference type="RefSeq" id="WP_189168404.1">
    <property type="nucleotide sequence ID" value="NZ_BMQB01000001.1"/>
</dbReference>
<reference evidence="3" key="2">
    <citation type="submission" date="2020-09" db="EMBL/GenBank/DDBJ databases">
        <authorList>
            <person name="Sun Q."/>
            <person name="Ohkuma M."/>
        </authorList>
    </citation>
    <scope>NUCLEOTIDE SEQUENCE</scope>
    <source>
        <strain evidence="3">JCM 3090</strain>
    </source>
</reference>
<gene>
    <name evidence="3" type="ORF">GCM10010123_05730</name>
</gene>
<feature type="signal peptide" evidence="2">
    <location>
        <begin position="1"/>
        <end position="26"/>
    </location>
</feature>
<evidence type="ECO:0000256" key="2">
    <source>
        <dbReference type="SAM" id="SignalP"/>
    </source>
</evidence>